<dbReference type="Gene3D" id="3.90.1570.50">
    <property type="match status" value="1"/>
</dbReference>
<proteinExistence type="inferred from homology"/>
<evidence type="ECO:0000313" key="14">
    <source>
        <dbReference type="EMBL" id="CAH2762108.1"/>
    </source>
</evidence>
<dbReference type="Pfam" id="PF12008">
    <property type="entry name" value="EcoR124_C"/>
    <property type="match status" value="1"/>
</dbReference>
<evidence type="ECO:0000256" key="6">
    <source>
        <dbReference type="ARBA" id="ARBA00022747"/>
    </source>
</evidence>
<dbReference type="EMBL" id="OW659496">
    <property type="protein sequence ID" value="CAH2762086.1"/>
    <property type="molecule type" value="Genomic_DNA"/>
</dbReference>
<dbReference type="CDD" id="cd18800">
    <property type="entry name" value="SF2_C_EcoR124I-like"/>
    <property type="match status" value="1"/>
</dbReference>
<sequence>MSRKYDNELELERKLIESLGEGHNQWTYRSDLKSEADLWSNLREKIIRNNLDALNDVMLTDYEFELIKTELLSKTTTPFNAAKWLKGENGIARITIDREDVSLGSLSLVLYSNRDIGGGISSYEVVNQIATKPSNADGRDRRFDITLLINGLPIVQIELKQVRAKDGFYQAFRQIKKYAEEGLFRNNIFSTLQLFVISNEQTTRYFANAMPEQMNEKFLFSWRTKDNERIEDIYEFSKQVLNIPDAHRLIADYTIVSEDQDNKTLMVLHPYQIHAIESLYRAAMQHQSGYIWHATGSGKTLTSFVSTKLLARKTGIDRTIMLVDRKDLDNQTTGEFTKFASEFNTGISTGTASSNSLIVGTGSSRELSEALLSESNTNTIIVTTRQKLDAAMRYAENLELERGTQRFKKLVGSHIVFVVDECHRAVSSEGMEEIKKLFPNSTWFGFTGTPIFEVNKKQAQGRLARTTEDQYGPCLHTYTIKNALDDHSVLGFQVEHEDTVGSLELDNAIFRFMRHSDAKNDLSDNELNEVINKMEPIDKEKYLSNSHYDNQKHIDTVIYKILKPDSASIKFKFKNGKPTMSAILTTSSIDMAKRYYKSIKAFTEKEKWHEINYADAKLREGYAIDDPDFPRVAITYSLQENDDQAYEIQNEMKEIINDYNRAYGTSWRVEDIDRYNGDINNRLARKKGEYKIPGNQVDLVIVVDRLLTGFDAPTIQTLFVDRNLMYANLIQAFSRTNRTYPGKEKGLIVTFRKPETMVKNVEEATLLYSNDNTNDSGLIYPSYEESKRKFDKASLKFNKLVKGPITFSEDAPIENNIEFVKAYQELTRSYEALVTYDDFNEVIATSKTLQEKVALLHDNEGLYQTIKASLMLEETEKKEPMDLGDVEFYSDIASTIYDVDSAYITKLLGLYAPYNSSVREDIEKAMDKLNKSEFIKNIYRAILNDIDSGIIKPDDDTQAVKRYYFSEARDSTISLFAQEWCVSEDELMISAVQYRIGMETPPNIGRITSSMNASDYGKRHSIDKVIPFIYHAKIKEAWSDLLNHQILEIDAELS</sequence>
<dbReference type="PANTHER" id="PTHR30195:SF16">
    <property type="entry name" value="TYPE I RESTRICTION ENZYME ENDONUCLEASE SUBUNIT"/>
    <property type="match status" value="1"/>
</dbReference>
<dbReference type="InterPro" id="IPR022625">
    <property type="entry name" value="TypeI_RM_Rsu_C"/>
</dbReference>
<dbReference type="EC" id="3.1.21.3" evidence="11"/>
<dbReference type="Gene3D" id="1.20.58.910">
    <property type="match status" value="1"/>
</dbReference>
<evidence type="ECO:0000256" key="7">
    <source>
        <dbReference type="ARBA" id="ARBA00022759"/>
    </source>
</evidence>
<keyword evidence="7" id="KW-0255">Endonuclease</keyword>
<feature type="domain" description="Helicase ATP-binding" evidence="12">
    <location>
        <begin position="280"/>
        <end position="468"/>
    </location>
</feature>
<comment type="function">
    <text evidence="11">Subunit R is required for both nuclease and ATPase activities, but not for modification.</text>
</comment>
<dbReference type="GO" id="GO:0003677">
    <property type="term" value="F:DNA binding"/>
    <property type="evidence" value="ECO:0007669"/>
    <property type="project" value="UniProtKB-KW"/>
</dbReference>
<evidence type="ECO:0000256" key="1">
    <source>
        <dbReference type="ARBA" id="ARBA00000851"/>
    </source>
</evidence>
<dbReference type="GO" id="GO:0009035">
    <property type="term" value="F:type I site-specific deoxyribonuclease activity"/>
    <property type="evidence" value="ECO:0007669"/>
    <property type="project" value="UniProtKB-EC"/>
</dbReference>
<protein>
    <recommendedName>
        <fullName evidence="11">Type I restriction enzyme endonuclease subunit</fullName>
        <shortName evidence="11">R protein</shortName>
        <ecNumber evidence="11">3.1.21.3</ecNumber>
    </recommendedName>
    <alternativeName>
        <fullName evidence="11">Type-1 restriction enzyme R protein</fullName>
    </alternativeName>
</protein>
<evidence type="ECO:0000256" key="11">
    <source>
        <dbReference type="RuleBase" id="RU364115"/>
    </source>
</evidence>
<evidence type="ECO:0000256" key="5">
    <source>
        <dbReference type="ARBA" id="ARBA00022741"/>
    </source>
</evidence>
<dbReference type="InterPro" id="IPR055180">
    <property type="entry name" value="HsdR_RecA-like_helicase_dom_2"/>
</dbReference>
<dbReference type="InterPro" id="IPR007409">
    <property type="entry name" value="Restrct_endonuc_type1_HsdR_N"/>
</dbReference>
<keyword evidence="4" id="KW-0540">Nuclease</keyword>
<dbReference type="InterPro" id="IPR014001">
    <property type="entry name" value="Helicase_ATP-bd"/>
</dbReference>
<dbReference type="InterPro" id="IPR004473">
    <property type="entry name" value="Restrct_endonuc_typeI_HsdR"/>
</dbReference>
<reference evidence="14" key="1">
    <citation type="submission" date="2022-04" db="EMBL/GenBank/DDBJ databases">
        <authorList>
            <person name="Forde T."/>
        </authorList>
    </citation>
    <scope>NUCLEOTIDE SEQUENCE</scope>
    <source>
        <strain evidence="14">A18Y016a</strain>
        <strain evidence="13">A18Y020d</strain>
    </source>
</reference>
<accession>A0AAU9VG57</accession>
<dbReference type="InterPro" id="IPR051268">
    <property type="entry name" value="Type-I_R_enzyme_R_subunit"/>
</dbReference>
<evidence type="ECO:0000259" key="12">
    <source>
        <dbReference type="PROSITE" id="PS51192"/>
    </source>
</evidence>
<dbReference type="SUPFAM" id="SSF52540">
    <property type="entry name" value="P-loop containing nucleoside triphosphate hydrolases"/>
    <property type="match status" value="2"/>
</dbReference>
<gene>
    <name evidence="14" type="primary">hsdR</name>
    <name evidence="14" type="ORF">ERYAMS2_01039</name>
    <name evidence="13" type="ORF">ERYAMS_00746</name>
</gene>
<dbReference type="Pfam" id="PF22679">
    <property type="entry name" value="T1R_D3-like"/>
    <property type="match status" value="1"/>
</dbReference>
<dbReference type="GO" id="GO:0005524">
    <property type="term" value="F:ATP binding"/>
    <property type="evidence" value="ECO:0007669"/>
    <property type="project" value="UniProtKB-KW"/>
</dbReference>
<dbReference type="Pfam" id="PF04313">
    <property type="entry name" value="HSDR_N"/>
    <property type="match status" value="1"/>
</dbReference>
<evidence type="ECO:0000256" key="10">
    <source>
        <dbReference type="ARBA" id="ARBA00023125"/>
    </source>
</evidence>
<name>A0AAU9VG57_9FIRM</name>
<comment type="subunit">
    <text evidence="3 11">The type I restriction/modification system is composed of three polypeptides R, M and S.</text>
</comment>
<comment type="catalytic activity">
    <reaction evidence="1 11">
        <text>Endonucleolytic cleavage of DNA to give random double-stranded fragments with terminal 5'-phosphates, ATP is simultaneously hydrolyzed.</text>
        <dbReference type="EC" id="3.1.21.3"/>
    </reaction>
</comment>
<dbReference type="InterPro" id="IPR040980">
    <property type="entry name" value="SWI2_SNF2"/>
</dbReference>
<dbReference type="GO" id="GO:0009307">
    <property type="term" value="P:DNA restriction-modification system"/>
    <property type="evidence" value="ECO:0007669"/>
    <property type="project" value="UniProtKB-KW"/>
</dbReference>
<keyword evidence="15" id="KW-1185">Reference proteome</keyword>
<comment type="similarity">
    <text evidence="2 11">Belongs to the HsdR family.</text>
</comment>
<dbReference type="EMBL" id="OW659477">
    <property type="protein sequence ID" value="CAH2762108.1"/>
    <property type="molecule type" value="Genomic_DNA"/>
</dbReference>
<dbReference type="AlphaFoldDB" id="A0AAU9VG57"/>
<organism evidence="14 16">
    <name type="scientific">Erysipelothrix amsterdamensis</name>
    <dbReference type="NCBI Taxonomy" id="2929157"/>
    <lineage>
        <taxon>Bacteria</taxon>
        <taxon>Bacillati</taxon>
        <taxon>Bacillota</taxon>
        <taxon>Erysipelotrichia</taxon>
        <taxon>Erysipelotrichales</taxon>
        <taxon>Erysipelotrichaceae</taxon>
        <taxon>Erysipelothrix</taxon>
    </lineage>
</organism>
<evidence type="ECO:0000313" key="16">
    <source>
        <dbReference type="Proteomes" id="UP001154111"/>
    </source>
</evidence>
<dbReference type="Proteomes" id="UP001154095">
    <property type="component" value="Chromosome"/>
</dbReference>
<keyword evidence="6 11" id="KW-0680">Restriction system</keyword>
<keyword evidence="8 11" id="KW-0378">Hydrolase</keyword>
<evidence type="ECO:0000256" key="2">
    <source>
        <dbReference type="ARBA" id="ARBA00008598"/>
    </source>
</evidence>
<dbReference type="Pfam" id="PF18766">
    <property type="entry name" value="SWI2_SNF2"/>
    <property type="match status" value="1"/>
</dbReference>
<evidence type="ECO:0000313" key="13">
    <source>
        <dbReference type="EMBL" id="CAH2762086.1"/>
    </source>
</evidence>
<keyword evidence="5 11" id="KW-0547">Nucleotide-binding</keyword>
<dbReference type="SMART" id="SM00487">
    <property type="entry name" value="DEXDc"/>
    <property type="match status" value="1"/>
</dbReference>
<dbReference type="RefSeq" id="WP_254006374.1">
    <property type="nucleotide sequence ID" value="NZ_OW659477.1"/>
</dbReference>
<keyword evidence="9 11" id="KW-0067">ATP-binding</keyword>
<dbReference type="PANTHER" id="PTHR30195">
    <property type="entry name" value="TYPE I SITE-SPECIFIC DEOXYRIBONUCLEASE PROTEIN SUBUNIT M AND R"/>
    <property type="match status" value="1"/>
</dbReference>
<evidence type="ECO:0000313" key="15">
    <source>
        <dbReference type="Proteomes" id="UP001154095"/>
    </source>
</evidence>
<dbReference type="CDD" id="cd22332">
    <property type="entry name" value="HsdR_N"/>
    <property type="match status" value="1"/>
</dbReference>
<dbReference type="PROSITE" id="PS51192">
    <property type="entry name" value="HELICASE_ATP_BIND_1"/>
    <property type="match status" value="1"/>
</dbReference>
<dbReference type="InterPro" id="IPR027417">
    <property type="entry name" value="P-loop_NTPase"/>
</dbReference>
<keyword evidence="10 11" id="KW-0238">DNA-binding</keyword>
<evidence type="ECO:0000256" key="9">
    <source>
        <dbReference type="ARBA" id="ARBA00022840"/>
    </source>
</evidence>
<dbReference type="NCBIfam" id="TIGR00348">
    <property type="entry name" value="hsdR"/>
    <property type="match status" value="1"/>
</dbReference>
<evidence type="ECO:0000256" key="3">
    <source>
        <dbReference type="ARBA" id="ARBA00011296"/>
    </source>
</evidence>
<evidence type="ECO:0000256" key="4">
    <source>
        <dbReference type="ARBA" id="ARBA00022722"/>
    </source>
</evidence>
<dbReference type="Proteomes" id="UP001154111">
    <property type="component" value="Chromosome"/>
</dbReference>
<evidence type="ECO:0000256" key="8">
    <source>
        <dbReference type="ARBA" id="ARBA00022801"/>
    </source>
</evidence>
<dbReference type="Gene3D" id="3.40.50.300">
    <property type="entry name" value="P-loop containing nucleotide triphosphate hydrolases"/>
    <property type="match status" value="2"/>
</dbReference>